<reference evidence="2" key="1">
    <citation type="submission" date="2022-11" db="UniProtKB">
        <authorList>
            <consortium name="WormBaseParasite"/>
        </authorList>
    </citation>
    <scope>IDENTIFICATION</scope>
</reference>
<keyword evidence="1" id="KW-1185">Reference proteome</keyword>
<evidence type="ECO:0000313" key="1">
    <source>
        <dbReference type="Proteomes" id="UP000887565"/>
    </source>
</evidence>
<dbReference type="AlphaFoldDB" id="A0A915KD70"/>
<sequence>MLELGGRVPLTSPAQEEVYHRKYGTPEQQSFEKFQIAEYERMPNKPKVVSGNYKYDKLRGNIGNLLHEPQTVDRLFDRLSSQRPFE</sequence>
<name>A0A915KD70_ROMCU</name>
<evidence type="ECO:0000313" key="2">
    <source>
        <dbReference type="WBParaSite" id="nRc.2.0.1.t35869-RA"/>
    </source>
</evidence>
<accession>A0A915KD70</accession>
<dbReference type="Proteomes" id="UP000887565">
    <property type="component" value="Unplaced"/>
</dbReference>
<organism evidence="1 2">
    <name type="scientific">Romanomermis culicivorax</name>
    <name type="common">Nematode worm</name>
    <dbReference type="NCBI Taxonomy" id="13658"/>
    <lineage>
        <taxon>Eukaryota</taxon>
        <taxon>Metazoa</taxon>
        <taxon>Ecdysozoa</taxon>
        <taxon>Nematoda</taxon>
        <taxon>Enoplea</taxon>
        <taxon>Dorylaimia</taxon>
        <taxon>Mermithida</taxon>
        <taxon>Mermithoidea</taxon>
        <taxon>Mermithidae</taxon>
        <taxon>Romanomermis</taxon>
    </lineage>
</organism>
<protein>
    <submittedName>
        <fullName evidence="2">Uncharacterized protein</fullName>
    </submittedName>
</protein>
<proteinExistence type="predicted"/>
<dbReference type="WBParaSite" id="nRc.2.0.1.t35869-RA">
    <property type="protein sequence ID" value="nRc.2.0.1.t35869-RA"/>
    <property type="gene ID" value="nRc.2.0.1.g35869"/>
</dbReference>